<reference evidence="2 3" key="1">
    <citation type="journal article" date="2011" name="J. Bacteriol.">
        <title>Complete genome sequence of the animal pathogen Listeria ivanovii, which provides insights into host specificities and evolution of the genus Listeria.</title>
        <authorList>
            <person name="Buchrieser C."/>
            <person name="Rusniok C."/>
            <person name="Garrido P."/>
            <person name="Hain T."/>
            <person name="Scortti M."/>
            <person name="Lampidis R."/>
            <person name="Karst U."/>
            <person name="Chakraborty T."/>
            <person name="Cossart P."/>
            <person name="Kreft J."/>
            <person name="Vazquez-Boland J.A."/>
            <person name="Goebel W."/>
            <person name="Glaser P."/>
        </authorList>
    </citation>
    <scope>NUCLEOTIDE SEQUENCE [LARGE SCALE GENOMIC DNA]</scope>
    <source>
        <strain evidence="3">ATCC BAA-678 / PAM 55</strain>
    </source>
</reference>
<dbReference type="HOGENOM" id="CLU_1473497_0_0_9"/>
<gene>
    <name evidence="2" type="ordered locus">LIV_0482</name>
</gene>
<organism evidence="2 3">
    <name type="scientific">Listeria ivanovii (strain ATCC BAA-678 / PAM 55)</name>
    <dbReference type="NCBI Taxonomy" id="881621"/>
    <lineage>
        <taxon>Bacteria</taxon>
        <taxon>Bacillati</taxon>
        <taxon>Bacillota</taxon>
        <taxon>Bacilli</taxon>
        <taxon>Bacillales</taxon>
        <taxon>Listeriaceae</taxon>
        <taxon>Listeria</taxon>
    </lineage>
</organism>
<dbReference type="eggNOG" id="ENOG5030TXC">
    <property type="taxonomic scope" value="Bacteria"/>
</dbReference>
<feature type="chain" id="PRO_5003441436" description="DUF5626 domain-containing protein" evidence="1">
    <location>
        <begin position="34"/>
        <end position="186"/>
    </location>
</feature>
<evidence type="ECO:0000313" key="2">
    <source>
        <dbReference type="EMBL" id="CBW84958.1"/>
    </source>
</evidence>
<evidence type="ECO:0008006" key="4">
    <source>
        <dbReference type="Google" id="ProtNLM"/>
    </source>
</evidence>
<dbReference type="RefSeq" id="WP_014091996.1">
    <property type="nucleotide sequence ID" value="NC_016011.1"/>
</dbReference>
<evidence type="ECO:0000313" key="3">
    <source>
        <dbReference type="Proteomes" id="UP000001286"/>
    </source>
</evidence>
<evidence type="ECO:0000256" key="1">
    <source>
        <dbReference type="SAM" id="SignalP"/>
    </source>
</evidence>
<dbReference type="AlphaFoldDB" id="G2ZBU3"/>
<dbReference type="Proteomes" id="UP000001286">
    <property type="component" value="Chromosome"/>
</dbReference>
<protein>
    <recommendedName>
        <fullName evidence="4">DUF5626 domain-containing protein</fullName>
    </recommendedName>
</protein>
<dbReference type="KEGG" id="liv:LIV_0482"/>
<proteinExistence type="predicted"/>
<name>G2ZBU3_LISIP</name>
<dbReference type="EMBL" id="FR687253">
    <property type="protein sequence ID" value="CBW84958.1"/>
    <property type="molecule type" value="Genomic_DNA"/>
</dbReference>
<keyword evidence="1" id="KW-0732">Signal</keyword>
<dbReference type="OrthoDB" id="2365701at2"/>
<sequence>MELKKESTFKILIFAIILVLVSMPGATTVTALAQENDSQTEKITTYSTTNKETLMEDNELIINQEGNLLEPSMKVFSNQTDGGGSKYKLVSKQTVNMKTTNTLYHWAFLAISYNAVTKVAKSAIAGTVFTIAGDYGINYKGYKYLRQTIYKYSTKTQDKYKIIDEYSNSKTTWKGPVTTSYSTVKK</sequence>
<accession>G2ZBU3</accession>
<dbReference type="GeneID" id="57075470"/>
<feature type="signal peptide" evidence="1">
    <location>
        <begin position="1"/>
        <end position="33"/>
    </location>
</feature>